<evidence type="ECO:0000259" key="4">
    <source>
        <dbReference type="Pfam" id="PF01551"/>
    </source>
</evidence>
<evidence type="ECO:0000313" key="5">
    <source>
        <dbReference type="EMBL" id="GAB97948.1"/>
    </source>
</evidence>
<evidence type="ECO:0000256" key="3">
    <source>
        <dbReference type="SAM" id="MobiDB-lite"/>
    </source>
</evidence>
<dbReference type="EMBL" id="BAHD01000090">
    <property type="protein sequence ID" value="GAB97948.1"/>
    <property type="molecule type" value="Genomic_DNA"/>
</dbReference>
<organism evidence="5 6">
    <name type="scientific">Kineosphaera limosa NBRC 100340</name>
    <dbReference type="NCBI Taxonomy" id="1184609"/>
    <lineage>
        <taxon>Bacteria</taxon>
        <taxon>Bacillati</taxon>
        <taxon>Actinomycetota</taxon>
        <taxon>Actinomycetes</taxon>
        <taxon>Micrococcales</taxon>
        <taxon>Dermatophilaceae</taxon>
        <taxon>Kineosphaera</taxon>
    </lineage>
</organism>
<dbReference type="Gene3D" id="2.70.70.10">
    <property type="entry name" value="Glucose Permease (Domain IIA)"/>
    <property type="match status" value="1"/>
</dbReference>
<gene>
    <name evidence="5" type="ORF">KILIM_090_00010</name>
</gene>
<feature type="domain" description="M23ase beta-sheet core" evidence="4">
    <location>
        <begin position="250"/>
        <end position="343"/>
    </location>
</feature>
<dbReference type="InterPro" id="IPR011055">
    <property type="entry name" value="Dup_hybrid_motif"/>
</dbReference>
<feature type="coiled-coil region" evidence="2">
    <location>
        <begin position="87"/>
        <end position="121"/>
    </location>
</feature>
<sequence length="347" mass="36990">ARLADAQARERAGQQALARNAVQTAAAQDRRDELARVAYESGGSGDLVSFFAVGSAHDLADRLHVVQEAGTHHEAVAQELRDARVVRLAEQARLEAARREIAQLTLQAKAAQARADAAHEQANARTAELTRLATQQRREQAAVDARRETEARRLASLQAESDSLTALLRERARAQAQRSAQQRAAGGRQKATNRVSTRGLGLAAAGRSAGAFQANRPPADSGARLSRPVNAPAGSPFGPRMHPILRYERLHTGLDFRAACGTPVYAADAGEVVRAGWAGGYGNQVVLAHADALATSYAHLESFEANSGWVQRGQLIGYSGTTGLSTGCHLHFEVRRNGVPLDPAGFL</sequence>
<evidence type="ECO:0000256" key="1">
    <source>
        <dbReference type="ARBA" id="ARBA00022729"/>
    </source>
</evidence>
<comment type="caution">
    <text evidence="5">The sequence shown here is derived from an EMBL/GenBank/DDBJ whole genome shotgun (WGS) entry which is preliminary data.</text>
</comment>
<dbReference type="AlphaFoldDB" id="K6VP12"/>
<protein>
    <submittedName>
        <fullName evidence="5">Putative metalloendopeptidase</fullName>
    </submittedName>
</protein>
<accession>K6VP12</accession>
<dbReference type="Pfam" id="PF01551">
    <property type="entry name" value="Peptidase_M23"/>
    <property type="match status" value="1"/>
</dbReference>
<feature type="compositionally biased region" description="Low complexity" evidence="3">
    <location>
        <begin position="174"/>
        <end position="189"/>
    </location>
</feature>
<keyword evidence="2" id="KW-0175">Coiled coil</keyword>
<evidence type="ECO:0000256" key="2">
    <source>
        <dbReference type="SAM" id="Coils"/>
    </source>
</evidence>
<dbReference type="OrthoDB" id="1099523at2"/>
<dbReference type="eggNOG" id="COG0739">
    <property type="taxonomic scope" value="Bacteria"/>
</dbReference>
<dbReference type="GO" id="GO:0004222">
    <property type="term" value="F:metalloendopeptidase activity"/>
    <property type="evidence" value="ECO:0007669"/>
    <property type="project" value="TreeGrafter"/>
</dbReference>
<keyword evidence="1" id="KW-0732">Signal</keyword>
<dbReference type="PANTHER" id="PTHR21666:SF289">
    <property type="entry name" value="L-ALA--D-GLU ENDOPEPTIDASE"/>
    <property type="match status" value="1"/>
</dbReference>
<proteinExistence type="predicted"/>
<dbReference type="InterPro" id="IPR050570">
    <property type="entry name" value="Cell_wall_metabolism_enzyme"/>
</dbReference>
<feature type="region of interest" description="Disordered" evidence="3">
    <location>
        <begin position="208"/>
        <end position="237"/>
    </location>
</feature>
<dbReference type="CDD" id="cd12797">
    <property type="entry name" value="M23_peptidase"/>
    <property type="match status" value="1"/>
</dbReference>
<dbReference type="RefSeq" id="WP_006594480.1">
    <property type="nucleotide sequence ID" value="NZ_BAHD01000090.1"/>
</dbReference>
<feature type="region of interest" description="Disordered" evidence="3">
    <location>
        <begin position="171"/>
        <end position="195"/>
    </location>
</feature>
<reference evidence="5 6" key="1">
    <citation type="submission" date="2012-08" db="EMBL/GenBank/DDBJ databases">
        <title>Whole genome shotgun sequence of Kineosphaera limosa NBRC 100340.</title>
        <authorList>
            <person name="Yoshida I."/>
            <person name="Isaki S."/>
            <person name="Hosoyama A."/>
            <person name="Tsuchikane K."/>
            <person name="Katsumata H."/>
            <person name="Ando Y."/>
            <person name="Ohji S."/>
            <person name="Hamada M."/>
            <person name="Tamura T."/>
            <person name="Yamazoe A."/>
            <person name="Yamazaki S."/>
            <person name="Fujita N."/>
        </authorList>
    </citation>
    <scope>NUCLEOTIDE SEQUENCE [LARGE SCALE GENOMIC DNA]</scope>
    <source>
        <strain evidence="5 6">NBRC 100340</strain>
    </source>
</reference>
<name>K6VP12_9MICO</name>
<keyword evidence="6" id="KW-1185">Reference proteome</keyword>
<evidence type="ECO:0000313" key="6">
    <source>
        <dbReference type="Proteomes" id="UP000008366"/>
    </source>
</evidence>
<dbReference type="SUPFAM" id="SSF51261">
    <property type="entry name" value="Duplicated hybrid motif"/>
    <property type="match status" value="1"/>
</dbReference>
<dbReference type="InterPro" id="IPR016047">
    <property type="entry name" value="M23ase_b-sheet_dom"/>
</dbReference>
<feature type="non-terminal residue" evidence="5">
    <location>
        <position position="1"/>
    </location>
</feature>
<dbReference type="PANTHER" id="PTHR21666">
    <property type="entry name" value="PEPTIDASE-RELATED"/>
    <property type="match status" value="1"/>
</dbReference>
<dbReference type="Proteomes" id="UP000008366">
    <property type="component" value="Unassembled WGS sequence"/>
</dbReference>
<dbReference type="STRING" id="1184609.KILIM_090_00010"/>